<comment type="caution">
    <text evidence="2">The sequence shown here is derived from an EMBL/GenBank/DDBJ whole genome shotgun (WGS) entry which is preliminary data.</text>
</comment>
<sequence>MDEKAVVTTPNATWMPEFPVAAPGRISTREDGRWGPQEYTLWPQLYHRKVLHHACIPVQGQEIDGFNLDIDDLWDSVPWNGWAASSECGVPDLGFLDKPYLYILKATAGRIDANYQMSARSQREDHNKFGAQLLSTVDQAIDQLTILPMSRARAIALAAHVQRLLLELCGLLVLYEIVQPRVLDPNNVAKNVLAVRGAFTTEAGTAQVLFRVGIPVWYIQPLTRLVRVVEVHTFPTAIASRLSEEVSRPQLLSDGGDLAGVVQHPGDWPFAMQQEVLKTLLGVKIPRLSSAVPVSSGPPPAKKAKSDVPGHPKPEHAGPAAPGGSSRRSTRRGKRAAPQQQPPLHPSQRYQSLEGCAVATVWADALAAVGTLATPPSPSTYYWPPPFLFEGGGEKCNRYYHNYARIRQFCRQRLLDPTLRAEPLRIAEWRDALWGDYRTQSVDVTSPDMDKRTKERRQLQQAIRRLFAGVAELPSYDAATSPSWGARAVSVDDAKEGSFHAQVLWEVHEVNWRCEMRELDAELTQSREWDTLARWEREARVSRIWSSIGSGLRLWPCWENDETTRAQWTYSDDEADQSHARSTLCELLAVIARWPGLPEELKVFPDAAMDWPSDKFTTVQRIAVEFYVHTFVRVFKRLPIPPAVVPVNWP</sequence>
<protein>
    <submittedName>
        <fullName evidence="2">Uncharacterized protein</fullName>
    </submittedName>
</protein>
<evidence type="ECO:0000313" key="2">
    <source>
        <dbReference type="EMBL" id="KAH9830169.1"/>
    </source>
</evidence>
<dbReference type="RefSeq" id="XP_047773521.1">
    <property type="nucleotide sequence ID" value="XM_047921151.1"/>
</dbReference>
<evidence type="ECO:0000256" key="1">
    <source>
        <dbReference type="SAM" id="MobiDB-lite"/>
    </source>
</evidence>
<feature type="compositionally biased region" description="Basic and acidic residues" evidence="1">
    <location>
        <begin position="304"/>
        <end position="316"/>
    </location>
</feature>
<dbReference type="EMBL" id="JADCUA010000033">
    <property type="protein sequence ID" value="KAH9830169.1"/>
    <property type="molecule type" value="Genomic_DNA"/>
</dbReference>
<accession>A0ABQ8K0L1</accession>
<organism evidence="2 3">
    <name type="scientific">Rhodofomes roseus</name>
    <dbReference type="NCBI Taxonomy" id="34475"/>
    <lineage>
        <taxon>Eukaryota</taxon>
        <taxon>Fungi</taxon>
        <taxon>Dikarya</taxon>
        <taxon>Basidiomycota</taxon>
        <taxon>Agaricomycotina</taxon>
        <taxon>Agaricomycetes</taxon>
        <taxon>Polyporales</taxon>
        <taxon>Rhodofomes</taxon>
    </lineage>
</organism>
<evidence type="ECO:0000313" key="3">
    <source>
        <dbReference type="Proteomes" id="UP000814176"/>
    </source>
</evidence>
<proteinExistence type="predicted"/>
<dbReference type="Proteomes" id="UP000814176">
    <property type="component" value="Unassembled WGS sequence"/>
</dbReference>
<feature type="region of interest" description="Disordered" evidence="1">
    <location>
        <begin position="291"/>
        <end position="349"/>
    </location>
</feature>
<keyword evidence="3" id="KW-1185">Reference proteome</keyword>
<dbReference type="GeneID" id="72001883"/>
<gene>
    <name evidence="2" type="ORF">C8Q71DRAFT_717264</name>
</gene>
<name>A0ABQ8K0L1_9APHY</name>
<reference evidence="2 3" key="1">
    <citation type="journal article" date="2021" name="Environ. Microbiol.">
        <title>Gene family expansions and transcriptome signatures uncover fungal adaptations to wood decay.</title>
        <authorList>
            <person name="Hage H."/>
            <person name="Miyauchi S."/>
            <person name="Viragh M."/>
            <person name="Drula E."/>
            <person name="Min B."/>
            <person name="Chaduli D."/>
            <person name="Navarro D."/>
            <person name="Favel A."/>
            <person name="Norest M."/>
            <person name="Lesage-Meessen L."/>
            <person name="Balint B."/>
            <person name="Merenyi Z."/>
            <person name="de Eugenio L."/>
            <person name="Morin E."/>
            <person name="Martinez A.T."/>
            <person name="Baldrian P."/>
            <person name="Stursova M."/>
            <person name="Martinez M.J."/>
            <person name="Novotny C."/>
            <person name="Magnuson J.K."/>
            <person name="Spatafora J.W."/>
            <person name="Maurice S."/>
            <person name="Pangilinan J."/>
            <person name="Andreopoulos W."/>
            <person name="LaButti K."/>
            <person name="Hundley H."/>
            <person name="Na H."/>
            <person name="Kuo A."/>
            <person name="Barry K."/>
            <person name="Lipzen A."/>
            <person name="Henrissat B."/>
            <person name="Riley R."/>
            <person name="Ahrendt S."/>
            <person name="Nagy L.G."/>
            <person name="Grigoriev I.V."/>
            <person name="Martin F."/>
            <person name="Rosso M.N."/>
        </authorList>
    </citation>
    <scope>NUCLEOTIDE SEQUENCE [LARGE SCALE GENOMIC DNA]</scope>
    <source>
        <strain evidence="2 3">CIRM-BRFM 1785</strain>
    </source>
</reference>